<name>U2YI90_9RHOB</name>
<dbReference type="eggNOG" id="COG4608">
    <property type="taxonomic scope" value="Bacteria"/>
</dbReference>
<comment type="caution">
    <text evidence="6">The sequence shown here is derived from an EMBL/GenBank/DDBJ whole genome shotgun (WGS) entry which is preliminary data.</text>
</comment>
<dbReference type="Pfam" id="PF08352">
    <property type="entry name" value="oligo_HPY"/>
    <property type="match status" value="1"/>
</dbReference>
<comment type="subcellular location">
    <subcellularLocation>
        <location evidence="1">Cell inner membrane</location>
        <topology evidence="1">Peripheral membrane protein</topology>
    </subcellularLocation>
</comment>
<feature type="domain" description="ABC transporter" evidence="5">
    <location>
        <begin position="14"/>
        <end position="260"/>
    </location>
</feature>
<dbReference type="GO" id="GO:0015833">
    <property type="term" value="P:peptide transport"/>
    <property type="evidence" value="ECO:0007669"/>
    <property type="project" value="InterPro"/>
</dbReference>
<protein>
    <submittedName>
        <fullName evidence="6">Dipeptide transport ATP-binding protein DppF</fullName>
    </submittedName>
</protein>
<dbReference type="NCBIfam" id="NF008453">
    <property type="entry name" value="PRK11308.1"/>
    <property type="match status" value="1"/>
</dbReference>
<gene>
    <name evidence="6" type="ORF">MBELCI_0453</name>
</gene>
<dbReference type="GO" id="GO:0005524">
    <property type="term" value="F:ATP binding"/>
    <property type="evidence" value="ECO:0007669"/>
    <property type="project" value="UniProtKB-KW"/>
</dbReference>
<keyword evidence="3" id="KW-0547">Nucleotide-binding</keyword>
<reference evidence="6" key="1">
    <citation type="journal article" date="2013" name="Genome Announc.">
        <title>Draft Genome Sequence of Loktanella cinnabarina LL-001T, Isolated from Deep-Sea Floor Sediment.</title>
        <authorList>
            <person name="Nishi S."/>
            <person name="Tsubouchi T."/>
            <person name="Takaki Y."/>
            <person name="Koyanagi R."/>
            <person name="Satoh N."/>
            <person name="Maruyama T."/>
            <person name="Hatada Y."/>
        </authorList>
    </citation>
    <scope>NUCLEOTIDE SEQUENCE [LARGE SCALE GENOMIC DNA]</scope>
    <source>
        <strain evidence="6">LL-001</strain>
    </source>
</reference>
<dbReference type="CDD" id="cd03257">
    <property type="entry name" value="ABC_NikE_OppD_transporters"/>
    <property type="match status" value="1"/>
</dbReference>
<dbReference type="PANTHER" id="PTHR43776:SF6">
    <property type="entry name" value="DIPEPTIDE TRANSPORT ATP-BINDING PROTEIN DPPF"/>
    <property type="match status" value="1"/>
</dbReference>
<dbReference type="GO" id="GO:0016887">
    <property type="term" value="F:ATP hydrolysis activity"/>
    <property type="evidence" value="ECO:0007669"/>
    <property type="project" value="InterPro"/>
</dbReference>
<dbReference type="NCBIfam" id="TIGR01727">
    <property type="entry name" value="oligo_HPY"/>
    <property type="match status" value="1"/>
</dbReference>
<evidence type="ECO:0000256" key="1">
    <source>
        <dbReference type="ARBA" id="ARBA00004417"/>
    </source>
</evidence>
<dbReference type="InterPro" id="IPR027417">
    <property type="entry name" value="P-loop_NTPase"/>
</dbReference>
<dbReference type="InterPro" id="IPR050319">
    <property type="entry name" value="ABC_transp_ATP-bind"/>
</dbReference>
<dbReference type="Proteomes" id="UP000016566">
    <property type="component" value="Unassembled WGS sequence"/>
</dbReference>
<organism evidence="6 7">
    <name type="scientific">Limimaricola cinnabarinus LL-001</name>
    <dbReference type="NCBI Taxonomy" id="1337093"/>
    <lineage>
        <taxon>Bacteria</taxon>
        <taxon>Pseudomonadati</taxon>
        <taxon>Pseudomonadota</taxon>
        <taxon>Alphaproteobacteria</taxon>
        <taxon>Rhodobacterales</taxon>
        <taxon>Paracoccaceae</taxon>
        <taxon>Limimaricola</taxon>
    </lineage>
</organism>
<dbReference type="SUPFAM" id="SSF52540">
    <property type="entry name" value="P-loop containing nucleoside triphosphate hydrolases"/>
    <property type="match status" value="1"/>
</dbReference>
<evidence type="ECO:0000256" key="3">
    <source>
        <dbReference type="ARBA" id="ARBA00022741"/>
    </source>
</evidence>
<dbReference type="PANTHER" id="PTHR43776">
    <property type="entry name" value="TRANSPORT ATP-BINDING PROTEIN"/>
    <property type="match status" value="1"/>
</dbReference>
<sequence length="336" mass="36582">MTTDAPTTKTGPVVTARGLTRHYEVGGGLFSKPKTVRALSDLDFELSPGRTLAVVGESGCGKSTLARVVTLIEEPTRGELSISGTDATPDAWKGLRSKVQIVFQDPYGSLNPRQRIGQILMEPLLINRASMPKSEREAKAREMLRLVGLRPEHFDRYPHMFSGGQRQRIAIGRACSSPRCLVLDEPVSALDVSIQSSVLNLLIDLQERMQLAYLFISHDLSVVRHVADDVTVMYLGRAVETGPKDMIFDNPQHPYTKALLSATPRADPEASKERIKLQGELPSPLAVPPGCAFAPRCWKAQDKCRAARPLLDGATQKSACFFPEGDGKPSAEAPAG</sequence>
<dbReference type="InterPro" id="IPR003593">
    <property type="entry name" value="AAA+_ATPase"/>
</dbReference>
<keyword evidence="7" id="KW-1185">Reference proteome</keyword>
<dbReference type="PROSITE" id="PS50893">
    <property type="entry name" value="ABC_TRANSPORTER_2"/>
    <property type="match status" value="1"/>
</dbReference>
<evidence type="ECO:0000256" key="2">
    <source>
        <dbReference type="ARBA" id="ARBA00022448"/>
    </source>
</evidence>
<proteinExistence type="predicted"/>
<evidence type="ECO:0000259" key="5">
    <source>
        <dbReference type="PROSITE" id="PS50893"/>
    </source>
</evidence>
<dbReference type="FunFam" id="3.40.50.300:FF:000016">
    <property type="entry name" value="Oligopeptide ABC transporter ATP-binding component"/>
    <property type="match status" value="1"/>
</dbReference>
<dbReference type="Pfam" id="PF00005">
    <property type="entry name" value="ABC_tran"/>
    <property type="match status" value="1"/>
</dbReference>
<dbReference type="EMBL" id="BATB01000003">
    <property type="protein sequence ID" value="GAD54401.1"/>
    <property type="molecule type" value="Genomic_DNA"/>
</dbReference>
<dbReference type="STRING" id="1337093.MBELCI_0453"/>
<dbReference type="GO" id="GO:0005886">
    <property type="term" value="C:plasma membrane"/>
    <property type="evidence" value="ECO:0007669"/>
    <property type="project" value="UniProtKB-SubCell"/>
</dbReference>
<evidence type="ECO:0000313" key="6">
    <source>
        <dbReference type="EMBL" id="GAD54401.1"/>
    </source>
</evidence>
<dbReference type="Gene3D" id="3.40.50.300">
    <property type="entry name" value="P-loop containing nucleotide triphosphate hydrolases"/>
    <property type="match status" value="1"/>
</dbReference>
<dbReference type="GO" id="GO:0055085">
    <property type="term" value="P:transmembrane transport"/>
    <property type="evidence" value="ECO:0007669"/>
    <property type="project" value="UniProtKB-ARBA"/>
</dbReference>
<dbReference type="InterPro" id="IPR013563">
    <property type="entry name" value="Oligopep_ABC_C"/>
</dbReference>
<dbReference type="InterPro" id="IPR003439">
    <property type="entry name" value="ABC_transporter-like_ATP-bd"/>
</dbReference>
<dbReference type="AlphaFoldDB" id="U2YI90"/>
<dbReference type="SMART" id="SM00382">
    <property type="entry name" value="AAA"/>
    <property type="match status" value="1"/>
</dbReference>
<keyword evidence="4 6" id="KW-0067">ATP-binding</keyword>
<accession>U2YI90</accession>
<evidence type="ECO:0000256" key="4">
    <source>
        <dbReference type="ARBA" id="ARBA00022840"/>
    </source>
</evidence>
<keyword evidence="2" id="KW-0813">Transport</keyword>
<evidence type="ECO:0000313" key="7">
    <source>
        <dbReference type="Proteomes" id="UP000016566"/>
    </source>
</evidence>